<evidence type="ECO:0000313" key="8">
    <source>
        <dbReference type="EMBL" id="VAW75687.1"/>
    </source>
</evidence>
<dbReference type="InterPro" id="IPR002524">
    <property type="entry name" value="Cation_efflux"/>
</dbReference>
<dbReference type="SUPFAM" id="SSF161111">
    <property type="entry name" value="Cation efflux protein transmembrane domain-like"/>
    <property type="match status" value="1"/>
</dbReference>
<feature type="transmembrane region" description="Helical" evidence="6">
    <location>
        <begin position="9"/>
        <end position="30"/>
    </location>
</feature>
<dbReference type="Pfam" id="PF01545">
    <property type="entry name" value="Cation_efflux"/>
    <property type="match status" value="1"/>
</dbReference>
<feature type="transmembrane region" description="Helical" evidence="6">
    <location>
        <begin position="117"/>
        <end position="137"/>
    </location>
</feature>
<dbReference type="InterPro" id="IPR027469">
    <property type="entry name" value="Cation_efflux_TMD_sf"/>
</dbReference>
<evidence type="ECO:0000256" key="4">
    <source>
        <dbReference type="ARBA" id="ARBA00022989"/>
    </source>
</evidence>
<reference evidence="8" key="1">
    <citation type="submission" date="2018-06" db="EMBL/GenBank/DDBJ databases">
        <authorList>
            <person name="Zhirakovskaya E."/>
        </authorList>
    </citation>
    <scope>NUCLEOTIDE SEQUENCE</scope>
</reference>
<dbReference type="GO" id="GO:0006829">
    <property type="term" value="P:zinc ion transport"/>
    <property type="evidence" value="ECO:0007669"/>
    <property type="project" value="InterPro"/>
</dbReference>
<name>A0A3B0YJI6_9ZZZZ</name>
<dbReference type="InterPro" id="IPR040177">
    <property type="entry name" value="SLC30A9"/>
</dbReference>
<sequence length="307" mass="33675">MSSSSSKMVIYAALVGNALVACAKFVAAAISGSSAMLSEGIHSVVDTGNQGLLLYGLARSKKPADEEFPFGYGKEVYFWSFVVAILIFALGAGISIYEGIHHISHPAALSDPTINYIVLSLALLFEGAAWFFAWREFQKGMGRRSFLESVKREKDPSTFLVLFEDSAAIFGLLIALFGIMLSQYTGNMVYDGVASILIGVILAGTAWWLALETKGLLIGESANSEVVQLIKQLTRKQDGVEHVNEVLTLHMGPEYILVTISVDFRDDINATEMEKTIVHLDQLIKSKLENVKRVYVEAEARQGFKHQ</sequence>
<gene>
    <name evidence="8" type="ORF">MNBD_GAMMA12-1550</name>
</gene>
<organism evidence="8">
    <name type="scientific">hydrothermal vent metagenome</name>
    <dbReference type="NCBI Taxonomy" id="652676"/>
    <lineage>
        <taxon>unclassified sequences</taxon>
        <taxon>metagenomes</taxon>
        <taxon>ecological metagenomes</taxon>
    </lineage>
</organism>
<evidence type="ECO:0000256" key="1">
    <source>
        <dbReference type="ARBA" id="ARBA00004141"/>
    </source>
</evidence>
<dbReference type="AlphaFoldDB" id="A0A3B0YJI6"/>
<protein>
    <submittedName>
        <fullName evidence="8">Cation transport protein</fullName>
    </submittedName>
</protein>
<keyword evidence="5 6" id="KW-0472">Membrane</keyword>
<dbReference type="Gene3D" id="1.20.1510.10">
    <property type="entry name" value="Cation efflux protein transmembrane domain"/>
    <property type="match status" value="1"/>
</dbReference>
<dbReference type="PANTHER" id="PTHR13414:SF9">
    <property type="entry name" value="PROTON-COUPLED ZINC ANTIPORTER SLC30A9, MITOCHONDRIAL"/>
    <property type="match status" value="1"/>
</dbReference>
<keyword evidence="2" id="KW-0813">Transport</keyword>
<dbReference type="GO" id="GO:0016020">
    <property type="term" value="C:membrane"/>
    <property type="evidence" value="ECO:0007669"/>
    <property type="project" value="UniProtKB-SubCell"/>
</dbReference>
<feature type="transmembrane region" description="Helical" evidence="6">
    <location>
        <begin position="193"/>
        <end position="211"/>
    </location>
</feature>
<feature type="transmembrane region" description="Helical" evidence="6">
    <location>
        <begin position="76"/>
        <end position="97"/>
    </location>
</feature>
<dbReference type="InterPro" id="IPR036837">
    <property type="entry name" value="Cation_efflux_CTD_sf"/>
</dbReference>
<dbReference type="InterPro" id="IPR058533">
    <property type="entry name" value="Cation_efflux_TM"/>
</dbReference>
<dbReference type="NCBIfam" id="TIGR01297">
    <property type="entry name" value="CDF"/>
    <property type="match status" value="1"/>
</dbReference>
<proteinExistence type="predicted"/>
<dbReference type="Gene3D" id="3.30.70.1350">
    <property type="entry name" value="Cation efflux protein, cytoplasmic domain"/>
    <property type="match status" value="1"/>
</dbReference>
<feature type="domain" description="Cation efflux protein transmembrane" evidence="7">
    <location>
        <begin position="11"/>
        <end position="214"/>
    </location>
</feature>
<accession>A0A3B0YJI6</accession>
<evidence type="ECO:0000256" key="5">
    <source>
        <dbReference type="ARBA" id="ARBA00023136"/>
    </source>
</evidence>
<evidence type="ECO:0000259" key="7">
    <source>
        <dbReference type="Pfam" id="PF01545"/>
    </source>
</evidence>
<dbReference type="PANTHER" id="PTHR13414">
    <property type="entry name" value="HUEL-CATION TRANSPORTER"/>
    <property type="match status" value="1"/>
</dbReference>
<evidence type="ECO:0000256" key="6">
    <source>
        <dbReference type="SAM" id="Phobius"/>
    </source>
</evidence>
<dbReference type="GO" id="GO:0008324">
    <property type="term" value="F:monoatomic cation transmembrane transporter activity"/>
    <property type="evidence" value="ECO:0007669"/>
    <property type="project" value="InterPro"/>
</dbReference>
<keyword evidence="4 6" id="KW-1133">Transmembrane helix</keyword>
<feature type="transmembrane region" description="Helical" evidence="6">
    <location>
        <begin position="158"/>
        <end position="181"/>
    </location>
</feature>
<comment type="subcellular location">
    <subcellularLocation>
        <location evidence="1">Membrane</location>
        <topology evidence="1">Multi-pass membrane protein</topology>
    </subcellularLocation>
</comment>
<dbReference type="SUPFAM" id="SSF160240">
    <property type="entry name" value="Cation efflux protein cytoplasmic domain-like"/>
    <property type="match status" value="1"/>
</dbReference>
<dbReference type="PROSITE" id="PS51257">
    <property type="entry name" value="PROKAR_LIPOPROTEIN"/>
    <property type="match status" value="1"/>
</dbReference>
<dbReference type="EMBL" id="UOFL01000092">
    <property type="protein sequence ID" value="VAW75687.1"/>
    <property type="molecule type" value="Genomic_DNA"/>
</dbReference>
<keyword evidence="3 6" id="KW-0812">Transmembrane</keyword>
<evidence type="ECO:0000256" key="3">
    <source>
        <dbReference type="ARBA" id="ARBA00022692"/>
    </source>
</evidence>
<evidence type="ECO:0000256" key="2">
    <source>
        <dbReference type="ARBA" id="ARBA00022448"/>
    </source>
</evidence>